<protein>
    <submittedName>
        <fullName evidence="3">Uncharacterized protein</fullName>
    </submittedName>
</protein>
<name>A0ABN3C2H8_9MICC</name>
<dbReference type="EMBL" id="BAAAQW010000014">
    <property type="protein sequence ID" value="GAA2203357.1"/>
    <property type="molecule type" value="Genomic_DNA"/>
</dbReference>
<keyword evidence="2" id="KW-0812">Transmembrane</keyword>
<organism evidence="3 4">
    <name type="scientific">Sinomonas flava</name>
    <dbReference type="NCBI Taxonomy" id="496857"/>
    <lineage>
        <taxon>Bacteria</taxon>
        <taxon>Bacillati</taxon>
        <taxon>Actinomycetota</taxon>
        <taxon>Actinomycetes</taxon>
        <taxon>Micrococcales</taxon>
        <taxon>Micrococcaceae</taxon>
        <taxon>Sinomonas</taxon>
    </lineage>
</organism>
<comment type="caution">
    <text evidence="3">The sequence shown here is derived from an EMBL/GenBank/DDBJ whole genome shotgun (WGS) entry which is preliminary data.</text>
</comment>
<reference evidence="3 4" key="1">
    <citation type="journal article" date="2019" name="Int. J. Syst. Evol. Microbiol.">
        <title>The Global Catalogue of Microorganisms (GCM) 10K type strain sequencing project: providing services to taxonomists for standard genome sequencing and annotation.</title>
        <authorList>
            <consortium name="The Broad Institute Genomics Platform"/>
            <consortium name="The Broad Institute Genome Sequencing Center for Infectious Disease"/>
            <person name="Wu L."/>
            <person name="Ma J."/>
        </authorList>
    </citation>
    <scope>NUCLEOTIDE SEQUENCE [LARGE SCALE GENOMIC DNA]</scope>
    <source>
        <strain evidence="3 4">JCM 16034</strain>
    </source>
</reference>
<feature type="transmembrane region" description="Helical" evidence="2">
    <location>
        <begin position="36"/>
        <end position="61"/>
    </location>
</feature>
<feature type="region of interest" description="Disordered" evidence="1">
    <location>
        <begin position="1"/>
        <end position="29"/>
    </location>
</feature>
<accession>A0ABN3C2H8</accession>
<sequence length="97" mass="10283">MMAAGPEAVSGEARAPGREAGDAAAGAGGTEAPLVWATWSVVMVHFFMMMVSRVFAHGVLLKRIDMSRLRTEPIPNDISLNIGEQALRVSDPGRPPP</sequence>
<evidence type="ECO:0000313" key="4">
    <source>
        <dbReference type="Proteomes" id="UP001500432"/>
    </source>
</evidence>
<evidence type="ECO:0000256" key="1">
    <source>
        <dbReference type="SAM" id="MobiDB-lite"/>
    </source>
</evidence>
<evidence type="ECO:0000256" key="2">
    <source>
        <dbReference type="SAM" id="Phobius"/>
    </source>
</evidence>
<keyword evidence="2" id="KW-0472">Membrane</keyword>
<gene>
    <name evidence="3" type="ORF">GCM10009849_35380</name>
</gene>
<dbReference type="Proteomes" id="UP001500432">
    <property type="component" value="Unassembled WGS sequence"/>
</dbReference>
<keyword evidence="2" id="KW-1133">Transmembrane helix</keyword>
<keyword evidence="4" id="KW-1185">Reference proteome</keyword>
<evidence type="ECO:0000313" key="3">
    <source>
        <dbReference type="EMBL" id="GAA2203357.1"/>
    </source>
</evidence>
<proteinExistence type="predicted"/>